<dbReference type="Proteomes" id="UP000266273">
    <property type="component" value="Unassembled WGS sequence"/>
</dbReference>
<dbReference type="InterPro" id="IPR012340">
    <property type="entry name" value="NA-bd_OB-fold"/>
</dbReference>
<evidence type="ECO:0000313" key="8">
    <source>
        <dbReference type="Proteomes" id="UP000266273"/>
    </source>
</evidence>
<reference evidence="7 8" key="1">
    <citation type="submission" date="2018-08" db="EMBL/GenBank/DDBJ databases">
        <title>Genomic Encyclopedia of Archaeal and Bacterial Type Strains, Phase II (KMG-II): from individual species to whole genera.</title>
        <authorList>
            <person name="Goeker M."/>
        </authorList>
    </citation>
    <scope>NUCLEOTIDE SEQUENCE [LARGE SCALE GENOMIC DNA]</scope>
    <source>
        <strain evidence="7 8">DSM 5002</strain>
    </source>
</reference>
<keyword evidence="3 5" id="KW-1133">Transmembrane helix</keyword>
<comment type="caution">
    <text evidence="7">The sequence shown here is derived from an EMBL/GenBank/DDBJ whole genome shotgun (WGS) entry which is preliminary data.</text>
</comment>
<dbReference type="Pfam" id="PF01957">
    <property type="entry name" value="NfeD"/>
    <property type="match status" value="1"/>
</dbReference>
<keyword evidence="8" id="KW-1185">Reference proteome</keyword>
<dbReference type="PANTHER" id="PTHR33507">
    <property type="entry name" value="INNER MEMBRANE PROTEIN YBBJ"/>
    <property type="match status" value="1"/>
</dbReference>
<evidence type="ECO:0000256" key="5">
    <source>
        <dbReference type="SAM" id="Phobius"/>
    </source>
</evidence>
<dbReference type="Gene3D" id="2.40.50.140">
    <property type="entry name" value="Nucleic acid-binding proteins"/>
    <property type="match status" value="1"/>
</dbReference>
<sequence>MEGFFGEVRELGGWAWLIFGVLLLGLELLLPGFFLIWFGVAAAIVGVTVLAFDIAWAWQLLLFGGLSVLVLLGAGRFWGRDSSDASRFTDRASQLIGQQYRLHHPIENGRGVLLVGDSQWSVRGPDCPRGVTVRVVGAQGTYLLVEPVTDSSNEGLPKASSFGDV</sequence>
<evidence type="ECO:0000256" key="1">
    <source>
        <dbReference type="ARBA" id="ARBA00004141"/>
    </source>
</evidence>
<evidence type="ECO:0000256" key="3">
    <source>
        <dbReference type="ARBA" id="ARBA00022989"/>
    </source>
</evidence>
<evidence type="ECO:0000259" key="6">
    <source>
        <dbReference type="Pfam" id="PF01957"/>
    </source>
</evidence>
<dbReference type="RefSeq" id="WP_119061349.1">
    <property type="nucleotide sequence ID" value="NZ_QXDF01000001.1"/>
</dbReference>
<keyword evidence="2 5" id="KW-0812">Transmembrane</keyword>
<comment type="subcellular location">
    <subcellularLocation>
        <location evidence="1">Membrane</location>
        <topology evidence="1">Multi-pass membrane protein</topology>
    </subcellularLocation>
</comment>
<dbReference type="AlphaFoldDB" id="A0A397Q5K7"/>
<organism evidence="7 8">
    <name type="scientific">Dichotomicrobium thermohalophilum</name>
    <dbReference type="NCBI Taxonomy" id="933063"/>
    <lineage>
        <taxon>Bacteria</taxon>
        <taxon>Pseudomonadati</taxon>
        <taxon>Pseudomonadota</taxon>
        <taxon>Alphaproteobacteria</taxon>
        <taxon>Hyphomicrobiales</taxon>
        <taxon>Hyphomicrobiaceae</taxon>
        <taxon>Dichotomicrobium</taxon>
    </lineage>
</organism>
<gene>
    <name evidence="7" type="ORF">BXY53_1672</name>
</gene>
<evidence type="ECO:0000256" key="4">
    <source>
        <dbReference type="ARBA" id="ARBA00023136"/>
    </source>
</evidence>
<name>A0A397Q5K7_9HYPH</name>
<protein>
    <recommendedName>
        <fullName evidence="6">NfeD-like C-terminal domain-containing protein</fullName>
    </recommendedName>
</protein>
<dbReference type="PANTHER" id="PTHR33507:SF3">
    <property type="entry name" value="INNER MEMBRANE PROTEIN YBBJ"/>
    <property type="match status" value="1"/>
</dbReference>
<feature type="domain" description="NfeD-like C-terminal" evidence="6">
    <location>
        <begin position="93"/>
        <end position="147"/>
    </location>
</feature>
<dbReference type="GO" id="GO:0005886">
    <property type="term" value="C:plasma membrane"/>
    <property type="evidence" value="ECO:0007669"/>
    <property type="project" value="TreeGrafter"/>
</dbReference>
<feature type="transmembrane region" description="Helical" evidence="5">
    <location>
        <begin position="12"/>
        <end position="29"/>
    </location>
</feature>
<evidence type="ECO:0000256" key="2">
    <source>
        <dbReference type="ARBA" id="ARBA00022692"/>
    </source>
</evidence>
<feature type="transmembrane region" description="Helical" evidence="5">
    <location>
        <begin position="58"/>
        <end position="78"/>
    </location>
</feature>
<dbReference type="OrthoDB" id="9810336at2"/>
<dbReference type="InterPro" id="IPR052165">
    <property type="entry name" value="Membrane_assoc_protease"/>
</dbReference>
<keyword evidence="4 5" id="KW-0472">Membrane</keyword>
<dbReference type="InterPro" id="IPR002810">
    <property type="entry name" value="NfeD-like_C"/>
</dbReference>
<proteinExistence type="predicted"/>
<accession>A0A397Q5K7</accession>
<dbReference type="EMBL" id="QXDF01000001">
    <property type="protein sequence ID" value="RIA56566.1"/>
    <property type="molecule type" value="Genomic_DNA"/>
</dbReference>
<evidence type="ECO:0000313" key="7">
    <source>
        <dbReference type="EMBL" id="RIA56566.1"/>
    </source>
</evidence>